<comment type="subcellular location">
    <subcellularLocation>
        <location evidence="5">Cytoplasm</location>
    </subcellularLocation>
</comment>
<sequence>MAEVEELPSSELGTKEHWDSTYDYELRGFRSRGDCGEIWFGEESEDRVLDWLTEEYQPPLREIPPTGLSKETQDPGTAAPSVQSCSVLDLGTGNGHFLAHLSAFGFTDLYGVDYSLSSITLAKAVAADKAHNITYAQLDLVVSKLPDHPLAQRQYHVCHDKGTYDAVSLTPDVSRQSRTYYIDNLCRLLEDDGIFIITSCNWTEDELVQHFQHCLEKVHTIPTPTFQFGGKTGSLVTSLVLKKIKQQQPK</sequence>
<dbReference type="SUPFAM" id="SSF53335">
    <property type="entry name" value="S-adenosyl-L-methionine-dependent methyltransferases"/>
    <property type="match status" value="1"/>
</dbReference>
<evidence type="ECO:0000256" key="1">
    <source>
        <dbReference type="ARBA" id="ARBA00022490"/>
    </source>
</evidence>
<dbReference type="GO" id="GO:0032259">
    <property type="term" value="P:methylation"/>
    <property type="evidence" value="ECO:0007669"/>
    <property type="project" value="UniProtKB-KW"/>
</dbReference>
<evidence type="ECO:0000256" key="6">
    <source>
        <dbReference type="SAM" id="MobiDB-lite"/>
    </source>
</evidence>
<evidence type="ECO:0000256" key="5">
    <source>
        <dbReference type="HAMAP-Rule" id="MF_03188"/>
    </source>
</evidence>
<keyword evidence="1 5" id="KW-0963">Cytoplasm</keyword>
<comment type="function">
    <text evidence="5">S-adenosyl-L-methionine-dependent protein-lysine N-methyltransferase that methylates elongation factor 1-alpha.</text>
</comment>
<dbReference type="PANTHER" id="PTHR12843">
    <property type="entry name" value="PROTEIN-LYSINE N-METHYLTRANSFERASE METTL10"/>
    <property type="match status" value="1"/>
</dbReference>
<feature type="region of interest" description="Disordered" evidence="6">
    <location>
        <begin position="59"/>
        <end position="81"/>
    </location>
</feature>
<evidence type="ECO:0000256" key="3">
    <source>
        <dbReference type="ARBA" id="ARBA00022679"/>
    </source>
</evidence>
<evidence type="ECO:0000256" key="4">
    <source>
        <dbReference type="ARBA" id="ARBA00022691"/>
    </source>
</evidence>
<dbReference type="CDD" id="cd02440">
    <property type="entry name" value="AdoMet_MTases"/>
    <property type="match status" value="1"/>
</dbReference>
<feature type="domain" description="Methyltransferase" evidence="7">
    <location>
        <begin position="84"/>
        <end position="219"/>
    </location>
</feature>
<proteinExistence type="evidence at transcript level"/>
<keyword evidence="2 5" id="KW-0489">Methyltransferase</keyword>
<dbReference type="InterPro" id="IPR026635">
    <property type="entry name" value="Efm4/METTL10"/>
</dbReference>
<keyword evidence="4 5" id="KW-0949">S-adenosyl-L-methionine</keyword>
<evidence type="ECO:0000259" key="7">
    <source>
        <dbReference type="Pfam" id="PF13847"/>
    </source>
</evidence>
<name>A0A2P2I5T0_9CRUS</name>
<dbReference type="EC" id="2.1.1.-" evidence="5"/>
<dbReference type="AlphaFoldDB" id="A0A2P2I5T0"/>
<dbReference type="EMBL" id="IACF01003784">
    <property type="protein sequence ID" value="LAB69393.1"/>
    <property type="molecule type" value="mRNA"/>
</dbReference>
<dbReference type="InterPro" id="IPR025714">
    <property type="entry name" value="Methyltranfer_dom"/>
</dbReference>
<dbReference type="GO" id="GO:0016279">
    <property type="term" value="F:protein-lysine N-methyltransferase activity"/>
    <property type="evidence" value="ECO:0007669"/>
    <property type="project" value="UniProtKB-UniRule"/>
</dbReference>
<evidence type="ECO:0000256" key="2">
    <source>
        <dbReference type="ARBA" id="ARBA00022603"/>
    </source>
</evidence>
<comment type="similarity">
    <text evidence="5">Belongs to the class I-like SAM-binding methyltransferase superfamily. EFM4 family.</text>
</comment>
<dbReference type="PANTHER" id="PTHR12843:SF5">
    <property type="entry name" value="EEF1A LYSINE METHYLTRANSFERASE 2"/>
    <property type="match status" value="1"/>
</dbReference>
<dbReference type="InterPro" id="IPR029063">
    <property type="entry name" value="SAM-dependent_MTases_sf"/>
</dbReference>
<accession>A0A2P2I5T0</accession>
<dbReference type="HAMAP" id="MF_03188">
    <property type="entry name" value="Methyltr_EFM4"/>
    <property type="match status" value="1"/>
</dbReference>
<protein>
    <recommendedName>
        <fullName evidence="5">Protein-lysine N-methyltransferase</fullName>
        <ecNumber evidence="5">2.1.1.-</ecNumber>
    </recommendedName>
</protein>
<dbReference type="Gene3D" id="3.40.50.150">
    <property type="entry name" value="Vaccinia Virus protein VP39"/>
    <property type="match status" value="1"/>
</dbReference>
<evidence type="ECO:0000313" key="8">
    <source>
        <dbReference type="EMBL" id="LAB69393.1"/>
    </source>
</evidence>
<keyword evidence="3 5" id="KW-0808">Transferase</keyword>
<dbReference type="GO" id="GO:0005737">
    <property type="term" value="C:cytoplasm"/>
    <property type="evidence" value="ECO:0007669"/>
    <property type="project" value="UniProtKB-SubCell"/>
</dbReference>
<dbReference type="Pfam" id="PF13847">
    <property type="entry name" value="Methyltransf_31"/>
    <property type="match status" value="1"/>
</dbReference>
<organism evidence="8">
    <name type="scientific">Hirondellea gigas</name>
    <dbReference type="NCBI Taxonomy" id="1518452"/>
    <lineage>
        <taxon>Eukaryota</taxon>
        <taxon>Metazoa</taxon>
        <taxon>Ecdysozoa</taxon>
        <taxon>Arthropoda</taxon>
        <taxon>Crustacea</taxon>
        <taxon>Multicrustacea</taxon>
        <taxon>Malacostraca</taxon>
        <taxon>Eumalacostraca</taxon>
        <taxon>Peracarida</taxon>
        <taxon>Amphipoda</taxon>
        <taxon>Amphilochidea</taxon>
        <taxon>Lysianassida</taxon>
        <taxon>Lysianassidira</taxon>
        <taxon>Lysianassoidea</taxon>
        <taxon>Lysianassidae</taxon>
        <taxon>Hirondellea</taxon>
    </lineage>
</organism>
<reference evidence="8" key="1">
    <citation type="journal article" date="2018" name="Biosci. Biotechnol. Biochem.">
        <title>Polysaccharide hydrolase of the hadal zone amphipods Hirondellea gigas.</title>
        <authorList>
            <person name="Kobayashi H."/>
            <person name="Nagahama T."/>
            <person name="Arai W."/>
            <person name="Sasagawa Y."/>
            <person name="Umeda M."/>
            <person name="Hayashi T."/>
            <person name="Nikaido I."/>
            <person name="Watanabe H."/>
            <person name="Oguri K."/>
            <person name="Kitazato H."/>
            <person name="Fujioka K."/>
            <person name="Kido Y."/>
            <person name="Takami H."/>
        </authorList>
    </citation>
    <scope>NUCLEOTIDE SEQUENCE</scope>
    <source>
        <tissue evidence="8">Whole body</tissue>
    </source>
</reference>